<evidence type="ECO:0000256" key="1">
    <source>
        <dbReference type="SAM" id="Phobius"/>
    </source>
</evidence>
<feature type="transmembrane region" description="Helical" evidence="1">
    <location>
        <begin position="144"/>
        <end position="163"/>
    </location>
</feature>
<feature type="transmembrane region" description="Helical" evidence="1">
    <location>
        <begin position="44"/>
        <end position="61"/>
    </location>
</feature>
<feature type="domain" description="Peptidase M56" evidence="2">
    <location>
        <begin position="15"/>
        <end position="338"/>
    </location>
</feature>
<dbReference type="PANTHER" id="PTHR34978">
    <property type="entry name" value="POSSIBLE SENSOR-TRANSDUCER PROTEIN BLAR"/>
    <property type="match status" value="1"/>
</dbReference>
<dbReference type="Proteomes" id="UP000199087">
    <property type="component" value="Unassembled WGS sequence"/>
</dbReference>
<evidence type="ECO:0000259" key="2">
    <source>
        <dbReference type="Pfam" id="PF05569"/>
    </source>
</evidence>
<dbReference type="Pfam" id="PF05569">
    <property type="entry name" value="Peptidase_M56"/>
    <property type="match status" value="1"/>
</dbReference>
<feature type="transmembrane region" description="Helical" evidence="1">
    <location>
        <begin position="199"/>
        <end position="216"/>
    </location>
</feature>
<sequence length="739" mass="86133">MELFFIYLPRFFDWVLKTTIMASVLVGLIFCIKTLLRNKLTPRWHYLLWMVLLIRLLLPWSPESSYSIYSILSNGYKTTTSFQTYFYTSLKNERNNETKVNPDKTVVMKEENFVPRSQQSTMEINKETISREKQQDKYISFSKIALYIWLTGVLVLSLLTYRVNRRLWNSVKKQPVITDKRILDIFNTCKKSMSVQKNIPLILSGAISSPTVMGYFRPKMLLSIELINQLKEPQLRHIFYHELAHIQRRDVGFNWLMYILLIIHWFNPILWFAYVCMREDQELACDSYALTFMEEEEKIPYGHTIINLLEHYSNFYQVPSMANLSRNKRTLKRRIFMIKKFQKKSYRWSALGVIAVLAVSSVSLLNAHADGSNGKSIEQTTENVSKKENQNGSTVYIPPIQKENYKDVTKEEILTKMINTIDYYDTAKGEFKTHTVNYDGTQNDMLVNYELSLKNNAGGYCKTSSIFNGKEETDYSYYKDGTMWNLNNGTYIESKNQTPPRRGTLNIKDAFKVTDKGENETDYRERPPIGIASESLFPYEIASNYTRDLNAWEIEKQNEQLLGHNTVVIKGKLNDYARKKHSSNTFRFWVDKNTGILVKYETYNSAGNVVNYLYPISLEINVPIDSKNFNPKLDGYKKFDRSSINNEPNILTGNIDNEIPEELKTQWDEAKKNTNETSIFHKDGKWYILAKKGYLVDRIEVNGKEGTLFLAKASDQKSQFTFQALADGYKVDTLKIVYE</sequence>
<organism evidence="3 4">
    <name type="scientific">Neobacillus massiliamazoniensis</name>
    <dbReference type="NCBI Taxonomy" id="1499688"/>
    <lineage>
        <taxon>Bacteria</taxon>
        <taxon>Bacillati</taxon>
        <taxon>Bacillota</taxon>
        <taxon>Bacilli</taxon>
        <taxon>Bacillales</taxon>
        <taxon>Bacillaceae</taxon>
        <taxon>Neobacillus</taxon>
    </lineage>
</organism>
<dbReference type="AlphaFoldDB" id="A0A0U1P369"/>
<evidence type="ECO:0000313" key="3">
    <source>
        <dbReference type="EMBL" id="CRK84677.1"/>
    </source>
</evidence>
<evidence type="ECO:0000313" key="4">
    <source>
        <dbReference type="Proteomes" id="UP000199087"/>
    </source>
</evidence>
<feature type="transmembrane region" description="Helical" evidence="1">
    <location>
        <begin position="255"/>
        <end position="274"/>
    </location>
</feature>
<keyword evidence="1" id="KW-0472">Membrane</keyword>
<dbReference type="InterPro" id="IPR052173">
    <property type="entry name" value="Beta-lactam_resp_regulator"/>
</dbReference>
<dbReference type="Gene3D" id="2.50.20.10">
    <property type="entry name" value="Lipoprotein localisation LolA/LolB/LppX"/>
    <property type="match status" value="1"/>
</dbReference>
<dbReference type="InterPro" id="IPR008756">
    <property type="entry name" value="Peptidase_M56"/>
</dbReference>
<reference evidence="4" key="1">
    <citation type="submission" date="2015-05" db="EMBL/GenBank/DDBJ databases">
        <authorList>
            <person name="Urmite Genomes"/>
        </authorList>
    </citation>
    <scope>NUCLEOTIDE SEQUENCE [LARGE SCALE GENOMIC DNA]</scope>
    <source>
        <strain evidence="4">LF1</strain>
    </source>
</reference>
<dbReference type="RefSeq" id="WP_090638845.1">
    <property type="nucleotide sequence ID" value="NZ_CVRB01000005.1"/>
</dbReference>
<dbReference type="EMBL" id="CVRB01000005">
    <property type="protein sequence ID" value="CRK84677.1"/>
    <property type="molecule type" value="Genomic_DNA"/>
</dbReference>
<feature type="transmembrane region" description="Helical" evidence="1">
    <location>
        <begin position="346"/>
        <end position="365"/>
    </location>
</feature>
<feature type="transmembrane region" description="Helical" evidence="1">
    <location>
        <begin position="14"/>
        <end position="32"/>
    </location>
</feature>
<dbReference type="PANTHER" id="PTHR34978:SF3">
    <property type="entry name" value="SLR0241 PROTEIN"/>
    <property type="match status" value="1"/>
</dbReference>
<dbReference type="OrthoDB" id="2881381at2"/>
<keyword evidence="4" id="KW-1185">Reference proteome</keyword>
<protein>
    <submittedName>
        <fullName evidence="3">Beta-lactamase regulatory protein</fullName>
    </submittedName>
</protein>
<dbReference type="CDD" id="cd07341">
    <property type="entry name" value="M56_BlaR1_MecR1_like"/>
    <property type="match status" value="1"/>
</dbReference>
<keyword evidence="1" id="KW-0812">Transmembrane</keyword>
<proteinExistence type="predicted"/>
<accession>A0A0U1P369</accession>
<keyword evidence="1" id="KW-1133">Transmembrane helix</keyword>
<name>A0A0U1P369_9BACI</name>
<gene>
    <name evidence="3" type="primary">blaR1</name>
    <name evidence="3" type="ORF">BN000_04722</name>
</gene>
<dbReference type="STRING" id="1499688.BN000_04722"/>